<proteinExistence type="predicted"/>
<evidence type="ECO:0000256" key="1">
    <source>
        <dbReference type="ARBA" id="ARBA00004613"/>
    </source>
</evidence>
<evidence type="ECO:0000313" key="5">
    <source>
        <dbReference type="Proteomes" id="UP000242188"/>
    </source>
</evidence>
<reference evidence="4 5" key="1">
    <citation type="journal article" date="2017" name="Nat. Ecol. Evol.">
        <title>Scallop genome provides insights into evolution of bilaterian karyotype and development.</title>
        <authorList>
            <person name="Wang S."/>
            <person name="Zhang J."/>
            <person name="Jiao W."/>
            <person name="Li J."/>
            <person name="Xun X."/>
            <person name="Sun Y."/>
            <person name="Guo X."/>
            <person name="Huan P."/>
            <person name="Dong B."/>
            <person name="Zhang L."/>
            <person name="Hu X."/>
            <person name="Sun X."/>
            <person name="Wang J."/>
            <person name="Zhao C."/>
            <person name="Wang Y."/>
            <person name="Wang D."/>
            <person name="Huang X."/>
            <person name="Wang R."/>
            <person name="Lv J."/>
            <person name="Li Y."/>
            <person name="Zhang Z."/>
            <person name="Liu B."/>
            <person name="Lu W."/>
            <person name="Hui Y."/>
            <person name="Liang J."/>
            <person name="Zhou Z."/>
            <person name="Hou R."/>
            <person name="Li X."/>
            <person name="Liu Y."/>
            <person name="Li H."/>
            <person name="Ning X."/>
            <person name="Lin Y."/>
            <person name="Zhao L."/>
            <person name="Xing Q."/>
            <person name="Dou J."/>
            <person name="Li Y."/>
            <person name="Mao J."/>
            <person name="Guo H."/>
            <person name="Dou H."/>
            <person name="Li T."/>
            <person name="Mu C."/>
            <person name="Jiang W."/>
            <person name="Fu Q."/>
            <person name="Fu X."/>
            <person name="Miao Y."/>
            <person name="Liu J."/>
            <person name="Yu Q."/>
            <person name="Li R."/>
            <person name="Liao H."/>
            <person name="Li X."/>
            <person name="Kong Y."/>
            <person name="Jiang Z."/>
            <person name="Chourrout D."/>
            <person name="Li R."/>
            <person name="Bao Z."/>
        </authorList>
    </citation>
    <scope>NUCLEOTIDE SEQUENCE [LARGE SCALE GENOMIC DNA]</scope>
    <source>
        <strain evidence="4 5">PY_sf001</strain>
    </source>
</reference>
<dbReference type="SMART" id="SM00110">
    <property type="entry name" value="C1Q"/>
    <property type="match status" value="1"/>
</dbReference>
<dbReference type="Proteomes" id="UP000242188">
    <property type="component" value="Unassembled WGS sequence"/>
</dbReference>
<dbReference type="PANTHER" id="PTHR15427:SF33">
    <property type="entry name" value="COLLAGEN IV NC1 DOMAIN-CONTAINING PROTEIN"/>
    <property type="match status" value="1"/>
</dbReference>
<evidence type="ECO:0000313" key="4">
    <source>
        <dbReference type="EMBL" id="OWF45157.1"/>
    </source>
</evidence>
<feature type="domain" description="C1q" evidence="3">
    <location>
        <begin position="58"/>
        <end position="163"/>
    </location>
</feature>
<protein>
    <submittedName>
        <fullName evidence="4">Caprin-2</fullName>
    </submittedName>
</protein>
<dbReference type="GO" id="GO:0005581">
    <property type="term" value="C:collagen trimer"/>
    <property type="evidence" value="ECO:0007669"/>
    <property type="project" value="UniProtKB-KW"/>
</dbReference>
<dbReference type="PANTHER" id="PTHR15427">
    <property type="entry name" value="EMILIN ELASTIN MICROFIBRIL INTERFACE-LOCATED PROTEIN ELASTIN MICROFIBRIL INTERFACER"/>
    <property type="match status" value="1"/>
</dbReference>
<evidence type="ECO:0000256" key="2">
    <source>
        <dbReference type="ARBA" id="ARBA00022525"/>
    </source>
</evidence>
<dbReference type="Pfam" id="PF00386">
    <property type="entry name" value="C1q"/>
    <property type="match status" value="1"/>
</dbReference>
<dbReference type="PRINTS" id="PR00007">
    <property type="entry name" value="COMPLEMNTC1Q"/>
</dbReference>
<accession>A0A210Q8T6</accession>
<comment type="subcellular location">
    <subcellularLocation>
        <location evidence="1">Secreted</location>
    </subcellularLocation>
</comment>
<keyword evidence="2" id="KW-0964">Secreted</keyword>
<sequence length="163" mass="17785">MTYSTFHPPPNKHKARAKRDFCIGVGHAHITTHFGPWTADLTNIPNYFPPPSRRAGGSSNTVVAFSAGLTNTTQSHVATNVTYDRVFVNGGNGYNNQTGVFKAPLGGTYVFMFHALSQSNQPLRLDLYHNLDYIATGYAHAVHDYATSSNAVVLTIDRGNVVM</sequence>
<dbReference type="AlphaFoldDB" id="A0A210Q8T6"/>
<dbReference type="InterPro" id="IPR008983">
    <property type="entry name" value="Tumour_necrosis_fac-like_dom"/>
</dbReference>
<dbReference type="STRING" id="6573.A0A210Q8T6"/>
<dbReference type="Gene3D" id="2.60.120.40">
    <property type="match status" value="1"/>
</dbReference>
<dbReference type="SUPFAM" id="SSF49842">
    <property type="entry name" value="TNF-like"/>
    <property type="match status" value="1"/>
</dbReference>
<dbReference type="EMBL" id="NEDP02004560">
    <property type="protein sequence ID" value="OWF45157.1"/>
    <property type="molecule type" value="Genomic_DNA"/>
</dbReference>
<evidence type="ECO:0000259" key="3">
    <source>
        <dbReference type="PROSITE" id="PS50871"/>
    </source>
</evidence>
<dbReference type="InterPro" id="IPR050392">
    <property type="entry name" value="Collagen/C1q_domain"/>
</dbReference>
<dbReference type="OrthoDB" id="10009278at2759"/>
<keyword evidence="5" id="KW-1185">Reference proteome</keyword>
<name>A0A210Q8T6_MIZYE</name>
<gene>
    <name evidence="4" type="ORF">KP79_PYT24726</name>
</gene>
<dbReference type="PROSITE" id="PS50871">
    <property type="entry name" value="C1Q"/>
    <property type="match status" value="1"/>
</dbReference>
<organism evidence="4 5">
    <name type="scientific">Mizuhopecten yessoensis</name>
    <name type="common">Japanese scallop</name>
    <name type="synonym">Patinopecten yessoensis</name>
    <dbReference type="NCBI Taxonomy" id="6573"/>
    <lineage>
        <taxon>Eukaryota</taxon>
        <taxon>Metazoa</taxon>
        <taxon>Spiralia</taxon>
        <taxon>Lophotrochozoa</taxon>
        <taxon>Mollusca</taxon>
        <taxon>Bivalvia</taxon>
        <taxon>Autobranchia</taxon>
        <taxon>Pteriomorphia</taxon>
        <taxon>Pectinida</taxon>
        <taxon>Pectinoidea</taxon>
        <taxon>Pectinidae</taxon>
        <taxon>Mizuhopecten</taxon>
    </lineage>
</organism>
<comment type="caution">
    <text evidence="4">The sequence shown here is derived from an EMBL/GenBank/DDBJ whole genome shotgun (WGS) entry which is preliminary data.</text>
</comment>
<dbReference type="InterPro" id="IPR001073">
    <property type="entry name" value="C1q_dom"/>
</dbReference>